<keyword evidence="2" id="KW-0808">Transferase</keyword>
<dbReference type="InterPro" id="IPR001206">
    <property type="entry name" value="Diacylglycerol_kinase_cat_dom"/>
</dbReference>
<dbReference type="RefSeq" id="WP_244531191.1">
    <property type="nucleotide sequence ID" value="NZ_FPCH01000002.1"/>
</dbReference>
<dbReference type="AlphaFoldDB" id="A0A1I7NH23"/>
<keyword evidence="2" id="KW-0418">Kinase</keyword>
<gene>
    <name evidence="2" type="ORF">SAMN04488557_2165</name>
</gene>
<dbReference type="Pfam" id="PF19279">
    <property type="entry name" value="YegS_C"/>
    <property type="match status" value="1"/>
</dbReference>
<accession>A0A1I7NH23</accession>
<dbReference type="Gene3D" id="2.60.200.40">
    <property type="match status" value="1"/>
</dbReference>
<sequence length="312" mass="33241">MRRRFALVFNSTAGVAIPRLLDGVIRSLRHSQAEVFQVPARSSAEASERVADLARRSAADAVIAAGGDGTFRAVATGAAGTSLPVGLVPLGTGNVLAAEIGLPKGVQALADVLLTGEQIEMRGGLANGEPFFLMLGAGFDARVVAKLSYRTKRAFGRGAYVYPVIRTFAEAHPVFDVELDGRRFEASWVILSFATRYGSLFTLAPDAGVGRDTLIAVVMEAGSRRAIGANLLSLALGWLARPETRLKGVHVLPVKAATIGRRERTHFQVDGDEGGMSPVEVRADGPRVRLIVPPRYVADLTNCHANRLAYEV</sequence>
<dbReference type="PANTHER" id="PTHR30492">
    <property type="entry name" value="METHYLGLYOXAL SYNTHASE"/>
    <property type="match status" value="1"/>
</dbReference>
<dbReference type="PROSITE" id="PS50146">
    <property type="entry name" value="DAGK"/>
    <property type="match status" value="1"/>
</dbReference>
<dbReference type="GO" id="GO:0008929">
    <property type="term" value="F:methylglyoxal synthase activity"/>
    <property type="evidence" value="ECO:0007669"/>
    <property type="project" value="InterPro"/>
</dbReference>
<dbReference type="GO" id="GO:0005829">
    <property type="term" value="C:cytosol"/>
    <property type="evidence" value="ECO:0007669"/>
    <property type="project" value="TreeGrafter"/>
</dbReference>
<organism evidence="2 3">
    <name type="scientific">Hyphomicrobium facile</name>
    <dbReference type="NCBI Taxonomy" id="51670"/>
    <lineage>
        <taxon>Bacteria</taxon>
        <taxon>Pseudomonadati</taxon>
        <taxon>Pseudomonadota</taxon>
        <taxon>Alphaproteobacteria</taxon>
        <taxon>Hyphomicrobiales</taxon>
        <taxon>Hyphomicrobiaceae</taxon>
        <taxon>Hyphomicrobium</taxon>
    </lineage>
</organism>
<evidence type="ECO:0000313" key="2">
    <source>
        <dbReference type="EMBL" id="SFV33952.1"/>
    </source>
</evidence>
<name>A0A1I7NH23_9HYPH</name>
<evidence type="ECO:0000313" key="3">
    <source>
        <dbReference type="Proteomes" id="UP000199423"/>
    </source>
</evidence>
<dbReference type="PANTHER" id="PTHR30492:SF0">
    <property type="entry name" value="METHYLGLYOXAL SYNTHASE"/>
    <property type="match status" value="1"/>
</dbReference>
<dbReference type="Pfam" id="PF00781">
    <property type="entry name" value="DAGK_cat"/>
    <property type="match status" value="1"/>
</dbReference>
<feature type="domain" description="DAGKc" evidence="1">
    <location>
        <begin position="1"/>
        <end position="130"/>
    </location>
</feature>
<dbReference type="Gene3D" id="3.40.50.10330">
    <property type="entry name" value="Probable inorganic polyphosphate/atp-NAD kinase, domain 1"/>
    <property type="match status" value="1"/>
</dbReference>
<reference evidence="3" key="1">
    <citation type="submission" date="2016-10" db="EMBL/GenBank/DDBJ databases">
        <authorList>
            <person name="Varghese N."/>
            <person name="Submissions S."/>
        </authorList>
    </citation>
    <scope>NUCLEOTIDE SEQUENCE [LARGE SCALE GENOMIC DNA]</scope>
    <source>
        <strain evidence="3">DSM 1565</strain>
    </source>
</reference>
<dbReference type="SUPFAM" id="SSF111331">
    <property type="entry name" value="NAD kinase/diacylglycerol kinase-like"/>
    <property type="match status" value="1"/>
</dbReference>
<keyword evidence="3" id="KW-1185">Reference proteome</keyword>
<dbReference type="InterPro" id="IPR045540">
    <property type="entry name" value="YegS/DAGK_C"/>
</dbReference>
<dbReference type="InterPro" id="IPR004363">
    <property type="entry name" value="Methylgl_synth"/>
</dbReference>
<dbReference type="Proteomes" id="UP000199423">
    <property type="component" value="Unassembled WGS sequence"/>
</dbReference>
<dbReference type="InterPro" id="IPR017438">
    <property type="entry name" value="ATP-NAD_kinase_N"/>
</dbReference>
<protein>
    <submittedName>
        <fullName evidence="2">Diacylglycerol kinase family enzyme</fullName>
    </submittedName>
</protein>
<proteinExistence type="predicted"/>
<evidence type="ECO:0000259" key="1">
    <source>
        <dbReference type="PROSITE" id="PS50146"/>
    </source>
</evidence>
<dbReference type="EMBL" id="FPCH01000002">
    <property type="protein sequence ID" value="SFV33952.1"/>
    <property type="molecule type" value="Genomic_DNA"/>
</dbReference>
<dbReference type="GO" id="GO:0016301">
    <property type="term" value="F:kinase activity"/>
    <property type="evidence" value="ECO:0007669"/>
    <property type="project" value="UniProtKB-KW"/>
</dbReference>
<dbReference type="InterPro" id="IPR016064">
    <property type="entry name" value="NAD/diacylglycerol_kinase_sf"/>
</dbReference>
<dbReference type="GO" id="GO:0019242">
    <property type="term" value="P:methylglyoxal biosynthetic process"/>
    <property type="evidence" value="ECO:0007669"/>
    <property type="project" value="InterPro"/>
</dbReference>
<dbReference type="SMART" id="SM00046">
    <property type="entry name" value="DAGKc"/>
    <property type="match status" value="1"/>
</dbReference>
<dbReference type="STRING" id="51670.SAMN04488557_2165"/>